<dbReference type="AlphaFoldDB" id="A0A0W1JJT1"/>
<dbReference type="Gene3D" id="1.10.3210.10">
    <property type="entry name" value="Hypothetical protein af1432"/>
    <property type="match status" value="1"/>
</dbReference>
<dbReference type="OrthoDB" id="9802385at2"/>
<dbReference type="Proteomes" id="UP000054623">
    <property type="component" value="Unassembled WGS sequence"/>
</dbReference>
<dbReference type="SUPFAM" id="SSF109604">
    <property type="entry name" value="HD-domain/PDEase-like"/>
    <property type="match status" value="1"/>
</dbReference>
<accession>A0A0W1JJT1</accession>
<dbReference type="GO" id="GO:0016301">
    <property type="term" value="F:kinase activity"/>
    <property type="evidence" value="ECO:0007669"/>
    <property type="project" value="UniProtKB-KW"/>
</dbReference>
<protein>
    <submittedName>
        <fullName evidence="1">GTP pyrophosphokinase</fullName>
    </submittedName>
</protein>
<dbReference type="RefSeq" id="WP_005813311.1">
    <property type="nucleotide sequence ID" value="NZ_CABKQQ010000046.1"/>
</dbReference>
<keyword evidence="1" id="KW-0808">Transferase</keyword>
<dbReference type="EMBL" id="LOCK01000018">
    <property type="protein sequence ID" value="KTE91811.1"/>
    <property type="molecule type" value="Genomic_DNA"/>
</dbReference>
<gene>
    <name evidence="1" type="ORF">AT727_20255</name>
</gene>
<proteinExistence type="predicted"/>
<evidence type="ECO:0000313" key="2">
    <source>
        <dbReference type="Proteomes" id="UP000054623"/>
    </source>
</evidence>
<name>A0A0W1JJT1_DESHA</name>
<keyword evidence="1" id="KW-0418">Kinase</keyword>
<organism evidence="1 2">
    <name type="scientific">Desulfitobacterium hafniense</name>
    <name type="common">Desulfitobacterium frappieri</name>
    <dbReference type="NCBI Taxonomy" id="49338"/>
    <lineage>
        <taxon>Bacteria</taxon>
        <taxon>Bacillati</taxon>
        <taxon>Bacillota</taxon>
        <taxon>Clostridia</taxon>
        <taxon>Eubacteriales</taxon>
        <taxon>Desulfitobacteriaceae</taxon>
        <taxon>Desulfitobacterium</taxon>
    </lineage>
</organism>
<evidence type="ECO:0000313" key="1">
    <source>
        <dbReference type="EMBL" id="KTE91811.1"/>
    </source>
</evidence>
<comment type="caution">
    <text evidence="1">The sequence shown here is derived from an EMBL/GenBank/DDBJ whole genome shotgun (WGS) entry which is preliminary data.</text>
</comment>
<sequence length="143" mass="16442">MLNKAIKIAVEAHAGQVDKGGEPYILHPLRVMLSPLLTGETERICAVLHDVVEDSQYTFADLRKAGFSEETVRVLDFLTRREGESYDEFISRVMRNKTACQIRTADLLDNTNLKRIKAPTEEDMLRIKKYEKALWRIHILLSI</sequence>
<reference evidence="1 2" key="1">
    <citation type="submission" date="2015-12" db="EMBL/GenBank/DDBJ databases">
        <title>Draft Genome Sequence of Desulfitobacterium hafniense Strain DH, a Sulfate-reducing Bacterium Isolated from Paddy Soils.</title>
        <authorList>
            <person name="Bao P."/>
            <person name="Zhang X."/>
            <person name="Li G."/>
        </authorList>
    </citation>
    <scope>NUCLEOTIDE SEQUENCE [LARGE SCALE GENOMIC DNA]</scope>
    <source>
        <strain evidence="1 2">DH</strain>
    </source>
</reference>